<evidence type="ECO:0000313" key="3">
    <source>
        <dbReference type="Proteomes" id="UP000019494"/>
    </source>
</evidence>
<protein>
    <submittedName>
        <fullName evidence="2">Uncharacterized protein</fullName>
    </submittedName>
</protein>
<dbReference type="Proteomes" id="UP000019494">
    <property type="component" value="Unassembled WGS sequence"/>
</dbReference>
<dbReference type="AlphaFoldDB" id="W9GLP6"/>
<organism evidence="2 3">
    <name type="scientific">Intrasporangium chromatireducens Q5-1</name>
    <dbReference type="NCBI Taxonomy" id="584657"/>
    <lineage>
        <taxon>Bacteria</taxon>
        <taxon>Bacillati</taxon>
        <taxon>Actinomycetota</taxon>
        <taxon>Actinomycetes</taxon>
        <taxon>Micrococcales</taxon>
        <taxon>Intrasporangiaceae</taxon>
        <taxon>Intrasporangium</taxon>
    </lineage>
</organism>
<reference evidence="3" key="1">
    <citation type="submission" date="2013-08" db="EMBL/GenBank/DDBJ databases">
        <title>Intrasporangium oryzae NRRL B-24470.</title>
        <authorList>
            <person name="Liu H."/>
            <person name="Wang G."/>
        </authorList>
    </citation>
    <scope>NUCLEOTIDE SEQUENCE [LARGE SCALE GENOMIC DNA]</scope>
    <source>
        <strain evidence="3">Q5-1</strain>
    </source>
</reference>
<evidence type="ECO:0000256" key="1">
    <source>
        <dbReference type="SAM" id="MobiDB-lite"/>
    </source>
</evidence>
<evidence type="ECO:0000313" key="2">
    <source>
        <dbReference type="EMBL" id="EWT04829.1"/>
    </source>
</evidence>
<dbReference type="EMBL" id="AWQS01000180">
    <property type="protein sequence ID" value="EWT04829.1"/>
    <property type="molecule type" value="Genomic_DNA"/>
</dbReference>
<name>W9GLP6_9MICO</name>
<comment type="caution">
    <text evidence="2">The sequence shown here is derived from an EMBL/GenBank/DDBJ whole genome shotgun (WGS) entry which is preliminary data.</text>
</comment>
<accession>W9GLP6</accession>
<feature type="compositionally biased region" description="Basic and acidic residues" evidence="1">
    <location>
        <begin position="1"/>
        <end position="17"/>
    </location>
</feature>
<sequence length="308" mass="34396">MSEQDIKAAAQEPDRYEAQAAEWAAEAASASVELQAAESSSGADVLDEPEAAAGVVERIAKLRARVEVAQKAQGEAKRRAHAARVRGAEAEAAALDPAIAKARKALEQHLTKRGELLKALEEFSNAEWRMRTFDDGDIQDRVARGERVTLPTAVEWRLQRELGHLQERQTQLRDVAAQIAADPEWVPPQEAHRDRMRAEWARVVEQYRGWLVERVEAEAEVEHTAQTLGFDLEDAFIHEPQWLRDLRARIEELTAKVALFPQDVEFYGRQMRDAGGSLGDVDELLVEFGLKEPEPEGEDDEAQLPVGA</sequence>
<proteinExistence type="predicted"/>
<gene>
    <name evidence="2" type="ORF">N864_05830</name>
</gene>
<keyword evidence="3" id="KW-1185">Reference proteome</keyword>
<dbReference type="RefSeq" id="WP_034719391.1">
    <property type="nucleotide sequence ID" value="NZ_AWQS01000180.1"/>
</dbReference>
<feature type="region of interest" description="Disordered" evidence="1">
    <location>
        <begin position="1"/>
        <end position="22"/>
    </location>
</feature>